<dbReference type="RefSeq" id="XP_022310840.1">
    <property type="nucleotide sequence ID" value="XM_022455132.1"/>
</dbReference>
<proteinExistence type="predicted"/>
<evidence type="ECO:0000313" key="3">
    <source>
        <dbReference type="Proteomes" id="UP000694844"/>
    </source>
</evidence>
<evidence type="ECO:0000256" key="2">
    <source>
        <dbReference type="SAM" id="SignalP"/>
    </source>
</evidence>
<gene>
    <name evidence="4" type="primary">LOC111116132</name>
</gene>
<feature type="chain" id="PRO_5034560503" evidence="2">
    <location>
        <begin position="26"/>
        <end position="297"/>
    </location>
</feature>
<dbReference type="PANTHER" id="PTHR24043:SF8">
    <property type="entry name" value="EGF-LIKE DOMAIN-CONTAINING PROTEIN"/>
    <property type="match status" value="1"/>
</dbReference>
<name>A0A8B8C5G7_CRAVI</name>
<dbReference type="GeneID" id="111116132"/>
<accession>A0A8B8C5G7</accession>
<keyword evidence="3" id="KW-1185">Reference proteome</keyword>
<sequence>MMHLTMHVFFCSFLGLQMHLPLVSAYENVALGKPAWQQHPYYTYLWGAELAVDGKYSEMSYFNGKQCAISAYSKTTAEWRVDLGRLIGIHHVFIQYLTNNKPWGASNAFISNFLGFSVYISNTTNKEDGVLCFRDTNYTKFTIPNPVNITCPYHGRYVIYYNNRTHPPYPEGYSKYAYSELCEVEVYGCPNPGMYGTDCSTTCPDKCLGSLCNVEDGTCLACIAGFKGQRCDEEYTNNTYGVTCNNSCGNCSNGEQCTGLTANSSNKSDAEVSRQYYDKDMDMTFSSLNVSIHLFNR</sequence>
<protein>
    <submittedName>
        <fullName evidence="4">Uncharacterized protein LOC111116132</fullName>
    </submittedName>
</protein>
<dbReference type="KEGG" id="cvn:111116132"/>
<dbReference type="InterPro" id="IPR008979">
    <property type="entry name" value="Galactose-bd-like_sf"/>
</dbReference>
<dbReference type="SUPFAM" id="SSF49785">
    <property type="entry name" value="Galactose-binding domain-like"/>
    <property type="match status" value="1"/>
</dbReference>
<dbReference type="PANTHER" id="PTHR24043">
    <property type="entry name" value="SCAVENGER RECEPTOR CLASS F"/>
    <property type="match status" value="1"/>
</dbReference>
<feature type="signal peptide" evidence="2">
    <location>
        <begin position="1"/>
        <end position="25"/>
    </location>
</feature>
<dbReference type="Gene3D" id="2.60.120.260">
    <property type="entry name" value="Galactose-binding domain-like"/>
    <property type="match status" value="1"/>
</dbReference>
<reference evidence="4" key="1">
    <citation type="submission" date="2025-08" db="UniProtKB">
        <authorList>
            <consortium name="RefSeq"/>
        </authorList>
    </citation>
    <scope>IDENTIFICATION</scope>
    <source>
        <tissue evidence="4">Whole sample</tissue>
    </source>
</reference>
<dbReference type="InterPro" id="IPR042635">
    <property type="entry name" value="MEGF10/SREC1/2-like"/>
</dbReference>
<dbReference type="GO" id="GO:0005044">
    <property type="term" value="F:scavenger receptor activity"/>
    <property type="evidence" value="ECO:0007669"/>
    <property type="project" value="InterPro"/>
</dbReference>
<keyword evidence="1" id="KW-0245">EGF-like domain</keyword>
<evidence type="ECO:0000313" key="4">
    <source>
        <dbReference type="RefSeq" id="XP_022310840.1"/>
    </source>
</evidence>
<dbReference type="AlphaFoldDB" id="A0A8B8C5G7"/>
<dbReference type="OrthoDB" id="6159059at2759"/>
<evidence type="ECO:0000256" key="1">
    <source>
        <dbReference type="ARBA" id="ARBA00022536"/>
    </source>
</evidence>
<organism evidence="3 4">
    <name type="scientific">Crassostrea virginica</name>
    <name type="common">Eastern oyster</name>
    <dbReference type="NCBI Taxonomy" id="6565"/>
    <lineage>
        <taxon>Eukaryota</taxon>
        <taxon>Metazoa</taxon>
        <taxon>Spiralia</taxon>
        <taxon>Lophotrochozoa</taxon>
        <taxon>Mollusca</taxon>
        <taxon>Bivalvia</taxon>
        <taxon>Autobranchia</taxon>
        <taxon>Pteriomorphia</taxon>
        <taxon>Ostreida</taxon>
        <taxon>Ostreoidea</taxon>
        <taxon>Ostreidae</taxon>
        <taxon>Crassostrea</taxon>
    </lineage>
</organism>
<dbReference type="Proteomes" id="UP000694844">
    <property type="component" value="Chromosome 9"/>
</dbReference>
<keyword evidence="2" id="KW-0732">Signal</keyword>